<keyword evidence="9 11" id="KW-0472">Membrane</keyword>
<organism evidence="14">
    <name type="scientific">Blumeria graminis f. sp. tritici 96224</name>
    <dbReference type="NCBI Taxonomy" id="1268274"/>
    <lineage>
        <taxon>Eukaryota</taxon>
        <taxon>Fungi</taxon>
        <taxon>Dikarya</taxon>
        <taxon>Ascomycota</taxon>
        <taxon>Pezizomycotina</taxon>
        <taxon>Leotiomycetes</taxon>
        <taxon>Erysiphales</taxon>
        <taxon>Erysiphaceae</taxon>
        <taxon>Blumeria</taxon>
    </lineage>
</organism>
<feature type="compositionally biased region" description="Polar residues" evidence="10">
    <location>
        <begin position="346"/>
        <end position="364"/>
    </location>
</feature>
<keyword evidence="8" id="KW-0333">Golgi apparatus</keyword>
<feature type="transmembrane region" description="Helical" evidence="11">
    <location>
        <begin position="239"/>
        <end position="260"/>
    </location>
</feature>
<evidence type="ECO:0000313" key="14">
    <source>
        <dbReference type="EMBL" id="SUZ10118.1"/>
    </source>
</evidence>
<evidence type="ECO:0000313" key="13">
    <source>
        <dbReference type="EMBL" id="EPQ65111.1"/>
    </source>
</evidence>
<evidence type="ECO:0000256" key="6">
    <source>
        <dbReference type="ARBA" id="ARBA00022692"/>
    </source>
</evidence>
<dbReference type="InterPro" id="IPR051076">
    <property type="entry name" value="Golgi_membrane_TVP38/TMEM64"/>
</dbReference>
<feature type="compositionally biased region" description="Polar residues" evidence="10">
    <location>
        <begin position="44"/>
        <end position="54"/>
    </location>
</feature>
<comment type="function">
    <text evidence="1">Golgi membrane protein involved in vesicular trafficking and spindle migration.</text>
</comment>
<evidence type="ECO:0000256" key="7">
    <source>
        <dbReference type="ARBA" id="ARBA00022989"/>
    </source>
</evidence>
<evidence type="ECO:0000256" key="3">
    <source>
        <dbReference type="ARBA" id="ARBA00008640"/>
    </source>
</evidence>
<evidence type="ECO:0000256" key="5">
    <source>
        <dbReference type="ARBA" id="ARBA00020673"/>
    </source>
</evidence>
<gene>
    <name evidence="13" type="ORF">BGT96224_4051</name>
    <name evidence="14" type="ORF">BGT96224V2_LOCUS3275</name>
</gene>
<evidence type="ECO:0000313" key="15">
    <source>
        <dbReference type="Proteomes" id="UP000053110"/>
    </source>
</evidence>
<feature type="transmembrane region" description="Helical" evidence="11">
    <location>
        <begin position="162"/>
        <end position="184"/>
    </location>
</feature>
<comment type="similarity">
    <text evidence="3">Belongs to the TVP38/TMEM64 family.</text>
</comment>
<evidence type="ECO:0000256" key="2">
    <source>
        <dbReference type="ARBA" id="ARBA00004653"/>
    </source>
</evidence>
<dbReference type="EMBL" id="KE375039">
    <property type="protein sequence ID" value="EPQ65111.1"/>
    <property type="molecule type" value="Genomic_DNA"/>
</dbReference>
<comment type="subcellular location">
    <subcellularLocation>
        <location evidence="2">Golgi apparatus membrane</location>
        <topology evidence="2">Multi-pass membrane protein</topology>
    </subcellularLocation>
</comment>
<evidence type="ECO:0000259" key="12">
    <source>
        <dbReference type="Pfam" id="PF09335"/>
    </source>
</evidence>
<dbReference type="GO" id="GO:0000022">
    <property type="term" value="P:mitotic spindle elongation"/>
    <property type="evidence" value="ECO:0007669"/>
    <property type="project" value="TreeGrafter"/>
</dbReference>
<evidence type="ECO:0000256" key="8">
    <source>
        <dbReference type="ARBA" id="ARBA00023034"/>
    </source>
</evidence>
<evidence type="ECO:0000256" key="4">
    <source>
        <dbReference type="ARBA" id="ARBA00013533"/>
    </source>
</evidence>
<evidence type="ECO:0000256" key="11">
    <source>
        <dbReference type="SAM" id="Phobius"/>
    </source>
</evidence>
<feature type="compositionally biased region" description="Polar residues" evidence="10">
    <location>
        <begin position="1"/>
        <end position="10"/>
    </location>
</feature>
<evidence type="ECO:0000256" key="10">
    <source>
        <dbReference type="SAM" id="MobiDB-lite"/>
    </source>
</evidence>
<feature type="domain" description="VTT" evidence="12">
    <location>
        <begin position="145"/>
        <end position="260"/>
    </location>
</feature>
<name>A0A061HH16_BLUGR</name>
<reference evidence="14" key="3">
    <citation type="submission" date="2018-07" db="EMBL/GenBank/DDBJ databases">
        <authorList>
            <person name="Quirk P.G."/>
            <person name="Krulwich T.A."/>
        </authorList>
    </citation>
    <scope>NUCLEOTIDE SEQUENCE</scope>
    <source>
        <strain evidence="14">96224</strain>
    </source>
</reference>
<reference evidence="13" key="2">
    <citation type="submission" date="2013-01" db="EMBL/GenBank/DDBJ databases">
        <title>The wheat powdery mildew genome reveals unique evolution of an obligate biotroph.</title>
        <authorList>
            <person name="Oberhaensli S."/>
            <person name="Wicker T."/>
            <person name="Keller B."/>
        </authorList>
    </citation>
    <scope>NUCLEOTIDE SEQUENCE</scope>
    <source>
        <strain evidence="13">96224</strain>
    </source>
</reference>
<feature type="region of interest" description="Disordered" evidence="10">
    <location>
        <begin position="346"/>
        <end position="370"/>
    </location>
</feature>
<feature type="transmembrane region" description="Helical" evidence="11">
    <location>
        <begin position="126"/>
        <end position="156"/>
    </location>
</feature>
<proteinExistence type="inferred from homology"/>
<dbReference type="OrthoDB" id="166803at2759"/>
<feature type="region of interest" description="Disordered" evidence="10">
    <location>
        <begin position="1"/>
        <end position="56"/>
    </location>
</feature>
<evidence type="ECO:0000256" key="1">
    <source>
        <dbReference type="ARBA" id="ARBA00002978"/>
    </source>
</evidence>
<sequence length="387" mass="42821">MMEDYSSTAKALSLPISPRSPPLGERQAPRPSWSRHSSRLSRRGQNASPNSFGRAQSRKARILKSALKIQRKIILVFTGLPVYQQFIAALAFIFIAVSIIIFLIYNERIFGFLTPYAEKWRDTRGGWLILWVLTFIAAFPPVFGYSTTITMAGFIFGFPNGWFIVATATVCGSLVAFVASRTILSDYVHRMLRQDKRFEALASTLKHDGLKILCMIRFCPLPYSISNAAMSTFPTVHPASFALATAIASPKLLIHVFIGSRMAAIADSGQGRHLDAGTKVINYISILTSLALGTAVSWIIYKRTIARARELEFTELQGGMFDSSLNLLSDTDQIYRDSVEEDQVSSQLHSDLASHRSTSGQTEGDNSDYIDFDVPSDRAVLMGNTPA</sequence>
<accession>A0A061HH16</accession>
<dbReference type="InterPro" id="IPR032816">
    <property type="entry name" value="VTT_dom"/>
</dbReference>
<feature type="transmembrane region" description="Helical" evidence="11">
    <location>
        <begin position="86"/>
        <end position="105"/>
    </location>
</feature>
<reference evidence="15" key="1">
    <citation type="journal article" date="2013" name="Nat. Genet.">
        <title>The wheat powdery mildew genome shows the unique evolution of an obligate biotroph.</title>
        <authorList>
            <person name="Wicker T."/>
            <person name="Oberhaensli S."/>
            <person name="Parlange F."/>
            <person name="Buchmann J.P."/>
            <person name="Shatalina M."/>
            <person name="Roffler S."/>
            <person name="Ben-David R."/>
            <person name="Dolezel J."/>
            <person name="Simkova H."/>
            <person name="Schulze-Lefert P."/>
            <person name="Spanu P.D."/>
            <person name="Bruggmann R."/>
            <person name="Amselem J."/>
            <person name="Quesneville H."/>
            <person name="Ver Loren van Themaat E."/>
            <person name="Paape T."/>
            <person name="Shimizu K.K."/>
            <person name="Keller B."/>
        </authorList>
    </citation>
    <scope>NUCLEOTIDE SEQUENCE [LARGE SCALE GENOMIC DNA]</scope>
    <source>
        <strain evidence="15">96224</strain>
    </source>
</reference>
<dbReference type="Proteomes" id="UP000053110">
    <property type="component" value="Unassembled WGS sequence"/>
</dbReference>
<dbReference type="Pfam" id="PF09335">
    <property type="entry name" value="VTT_dom"/>
    <property type="match status" value="1"/>
</dbReference>
<dbReference type="GO" id="GO:0000139">
    <property type="term" value="C:Golgi membrane"/>
    <property type="evidence" value="ECO:0007669"/>
    <property type="project" value="UniProtKB-SubCell"/>
</dbReference>
<evidence type="ECO:0000256" key="9">
    <source>
        <dbReference type="ARBA" id="ARBA00023136"/>
    </source>
</evidence>
<dbReference type="PANTHER" id="PTHR47549">
    <property type="entry name" value="GOLGI APPARATUS MEMBRANE PROTEIN TVP38-RELATED"/>
    <property type="match status" value="1"/>
</dbReference>
<dbReference type="HOGENOM" id="CLU_041954_0_0_1"/>
<protein>
    <recommendedName>
        <fullName evidence="4">Golgi apparatus membrane protein TVP38</fullName>
    </recommendedName>
    <alternativeName>
        <fullName evidence="5">Golgi apparatus membrane protein tvp38</fullName>
    </alternativeName>
</protein>
<dbReference type="AlphaFoldDB" id="A0A061HH16"/>
<dbReference type="GO" id="GO:0016192">
    <property type="term" value="P:vesicle-mediated transport"/>
    <property type="evidence" value="ECO:0007669"/>
    <property type="project" value="TreeGrafter"/>
</dbReference>
<keyword evidence="7 11" id="KW-1133">Transmembrane helix</keyword>
<feature type="transmembrane region" description="Helical" evidence="11">
    <location>
        <begin position="280"/>
        <end position="301"/>
    </location>
</feature>
<dbReference type="PANTHER" id="PTHR47549:SF1">
    <property type="entry name" value="GOLGI APPARATUS MEMBRANE PROTEIN TVP38"/>
    <property type="match status" value="1"/>
</dbReference>
<dbReference type="EMBL" id="UIGY01000072">
    <property type="protein sequence ID" value="SUZ10118.1"/>
    <property type="molecule type" value="Genomic_DNA"/>
</dbReference>
<keyword evidence="6 11" id="KW-0812">Transmembrane</keyword>